<comment type="caution">
    <text evidence="6">The sequence shown here is derived from an EMBL/GenBank/DDBJ whole genome shotgun (WGS) entry which is preliminary data.</text>
</comment>
<dbReference type="Pfam" id="PF13489">
    <property type="entry name" value="Methyltransf_23"/>
    <property type="match status" value="1"/>
</dbReference>
<evidence type="ECO:0000313" key="7">
    <source>
        <dbReference type="Proteomes" id="UP001461498"/>
    </source>
</evidence>
<comment type="subunit">
    <text evidence="5">Component of a multi-subunit COQ enzyme complex.</text>
</comment>
<dbReference type="CDD" id="cd02440">
    <property type="entry name" value="AdoMet_MTases"/>
    <property type="match status" value="1"/>
</dbReference>
<comment type="subcellular location">
    <subcellularLocation>
        <location evidence="5">Mitochondrion inner membrane</location>
        <topology evidence="5">Peripheral membrane protein</topology>
        <orientation evidence="5">Matrix side</orientation>
    </subcellularLocation>
</comment>
<dbReference type="EC" id="2.1.1.-" evidence="5"/>
<dbReference type="HAMAP" id="MF_00472">
    <property type="entry name" value="UbiG"/>
    <property type="match status" value="1"/>
</dbReference>
<comment type="pathway">
    <text evidence="5">Cofactor biosynthesis; ubiquinone biosynthesis.</text>
</comment>
<dbReference type="InterPro" id="IPR029063">
    <property type="entry name" value="SAM-dependent_MTases_sf"/>
</dbReference>
<feature type="binding site" evidence="5">
    <location>
        <position position="162"/>
    </location>
    <ligand>
        <name>Mg(2+)</name>
        <dbReference type="ChEBI" id="CHEBI:18420"/>
    </ligand>
</feature>
<keyword evidence="5" id="KW-0999">Mitochondrion inner membrane</keyword>
<dbReference type="EMBL" id="JAPXFL010000012">
    <property type="protein sequence ID" value="KAK9498870.1"/>
    <property type="molecule type" value="Genomic_DNA"/>
</dbReference>
<keyword evidence="5" id="KW-0496">Mitochondrion</keyword>
<dbReference type="GO" id="GO:0031314">
    <property type="term" value="C:extrinsic component of mitochondrial inner membrane"/>
    <property type="evidence" value="ECO:0007669"/>
    <property type="project" value="UniProtKB-UniRule"/>
</dbReference>
<dbReference type="PANTHER" id="PTHR43464">
    <property type="entry name" value="METHYLTRANSFERASE"/>
    <property type="match status" value="1"/>
</dbReference>
<dbReference type="PANTHER" id="PTHR43464:SF19">
    <property type="entry name" value="UBIQUINONE BIOSYNTHESIS O-METHYLTRANSFERASE, MITOCHONDRIAL"/>
    <property type="match status" value="1"/>
</dbReference>
<evidence type="ECO:0000256" key="4">
    <source>
        <dbReference type="ARBA" id="ARBA00022691"/>
    </source>
</evidence>
<accession>A0AAW1CRJ0</accession>
<dbReference type="SUPFAM" id="SSF53335">
    <property type="entry name" value="S-adenosyl-L-methionine-dependent methyltransferases"/>
    <property type="match status" value="1"/>
</dbReference>
<dbReference type="EC" id="2.1.1.64" evidence="5"/>
<reference evidence="6 7" key="1">
    <citation type="submission" date="2022-12" db="EMBL/GenBank/DDBJ databases">
        <title>Chromosome-level genome assembly of true bugs.</title>
        <authorList>
            <person name="Ma L."/>
            <person name="Li H."/>
        </authorList>
    </citation>
    <scope>NUCLEOTIDE SEQUENCE [LARGE SCALE GENOMIC DNA]</scope>
    <source>
        <strain evidence="6">Lab_2022b</strain>
    </source>
</reference>
<keyword evidence="7" id="KW-1185">Reference proteome</keyword>
<keyword evidence="2 5" id="KW-0808">Transferase</keyword>
<feature type="binding site" evidence="5">
    <location>
        <position position="161"/>
    </location>
    <ligand>
        <name>S-adenosyl-L-methionine</name>
        <dbReference type="ChEBI" id="CHEBI:59789"/>
    </ligand>
</feature>
<dbReference type="Gene3D" id="3.40.50.150">
    <property type="entry name" value="Vaccinia Virus protein VP39"/>
    <property type="match status" value="1"/>
</dbReference>
<keyword evidence="5" id="KW-0472">Membrane</keyword>
<sequence>MSILPQRLCRIRFPNPYTFKHYGSTIDTKEIDHHNQFADKWWDKSWGPMKALHAMNDLRIPFIRNGLINAQKLKAEDCNKPKYFQGIKMLDVGCGGGILTLPLARLGADITGLDASNDLIEVAKCQAQKTLPSNTKVQFVCNSIEDYSVLNRESFDVLIVSEVLEHVSLKEMFLHSCIDALKPGGSIFITTINRTNLAWLSAIVLAEYVLNIVPQGNHEWSKLVTPEEVEVYLKNAGCKIVQINGMMYIPYRNTWCWVPQTTVNYAVHAVKLI</sequence>
<gene>
    <name evidence="5" type="primary">coq3</name>
    <name evidence="6" type="ORF">O3M35_003425</name>
</gene>
<keyword evidence="3 5" id="KW-0831">Ubiquinone biosynthesis</keyword>
<dbReference type="GO" id="GO:0061542">
    <property type="term" value="F:3-demethylubiquinol 3-O-methyltransferase activity"/>
    <property type="evidence" value="ECO:0007669"/>
    <property type="project" value="UniProtKB-UniRule"/>
</dbReference>
<evidence type="ECO:0000313" key="6">
    <source>
        <dbReference type="EMBL" id="KAK9498870.1"/>
    </source>
</evidence>
<comment type="catalytic activity">
    <reaction evidence="5">
        <text>a 3-demethylubiquinol + S-adenosyl-L-methionine = a ubiquinol + S-adenosyl-L-homocysteine + H(+)</text>
        <dbReference type="Rhea" id="RHEA:44380"/>
        <dbReference type="Rhea" id="RHEA-COMP:9566"/>
        <dbReference type="Rhea" id="RHEA-COMP:10914"/>
        <dbReference type="ChEBI" id="CHEBI:15378"/>
        <dbReference type="ChEBI" id="CHEBI:17976"/>
        <dbReference type="ChEBI" id="CHEBI:57856"/>
        <dbReference type="ChEBI" id="CHEBI:59789"/>
        <dbReference type="ChEBI" id="CHEBI:84422"/>
        <dbReference type="EC" id="2.1.1.64"/>
    </reaction>
</comment>
<dbReference type="GO" id="GO:0010420">
    <property type="term" value="F:polyprenyldihydroxybenzoate methyltransferase activity"/>
    <property type="evidence" value="ECO:0007669"/>
    <property type="project" value="UniProtKB-UniRule"/>
</dbReference>
<comment type="similarity">
    <text evidence="5">Belongs to the class I-like SAM-binding methyltransferase superfamily. UbiG/COQ3 family.</text>
</comment>
<keyword evidence="5" id="KW-0460">Magnesium</keyword>
<name>A0AAW1CRJ0_9HEMI</name>
<evidence type="ECO:0000256" key="1">
    <source>
        <dbReference type="ARBA" id="ARBA00022603"/>
    </source>
</evidence>
<comment type="function">
    <text evidence="5">O-methyltransferase required for two non-consecutive steps during ubiquinone biosynthesis. Catalyzes the 2 O-methylation of 3,4-dihydroxy-5-(all-trans-polyprenyl)benzoic acid into 4-hydroxy-3-methoxy-5-(all-trans-polyprenyl)benzoic acid. Also catalyzes the last step of ubiquinone biosynthesis by mediating methylation of 3-demethylubiquinone into ubiquinone. Also able to mediate the methylation of 3-demethylubiquinol into ubiquinol.</text>
</comment>
<evidence type="ECO:0000256" key="5">
    <source>
        <dbReference type="HAMAP-Rule" id="MF_03190"/>
    </source>
</evidence>
<keyword evidence="1 5" id="KW-0489">Methyltransferase</keyword>
<organism evidence="6 7">
    <name type="scientific">Rhynocoris fuscipes</name>
    <dbReference type="NCBI Taxonomy" id="488301"/>
    <lineage>
        <taxon>Eukaryota</taxon>
        <taxon>Metazoa</taxon>
        <taxon>Ecdysozoa</taxon>
        <taxon>Arthropoda</taxon>
        <taxon>Hexapoda</taxon>
        <taxon>Insecta</taxon>
        <taxon>Pterygota</taxon>
        <taxon>Neoptera</taxon>
        <taxon>Paraneoptera</taxon>
        <taxon>Hemiptera</taxon>
        <taxon>Heteroptera</taxon>
        <taxon>Panheteroptera</taxon>
        <taxon>Cimicomorpha</taxon>
        <taxon>Reduviidae</taxon>
        <taxon>Harpactorinae</taxon>
        <taxon>Harpactorini</taxon>
        <taxon>Rhynocoris</taxon>
    </lineage>
</organism>
<dbReference type="GO" id="GO:0046872">
    <property type="term" value="F:metal ion binding"/>
    <property type="evidence" value="ECO:0007669"/>
    <property type="project" value="UniProtKB-KW"/>
</dbReference>
<feature type="binding site" evidence="5">
    <location>
        <position position="114"/>
    </location>
    <ligand>
        <name>S-adenosyl-L-methionine</name>
        <dbReference type="ChEBI" id="CHEBI:59789"/>
    </ligand>
</feature>
<dbReference type="Proteomes" id="UP001461498">
    <property type="component" value="Unassembled WGS sequence"/>
</dbReference>
<evidence type="ECO:0000256" key="2">
    <source>
        <dbReference type="ARBA" id="ARBA00022679"/>
    </source>
</evidence>
<feature type="binding site" evidence="5">
    <location>
        <position position="166"/>
    </location>
    <ligand>
        <name>Mg(2+)</name>
        <dbReference type="ChEBI" id="CHEBI:18420"/>
    </ligand>
</feature>
<dbReference type="GO" id="GO:0032259">
    <property type="term" value="P:methylation"/>
    <property type="evidence" value="ECO:0007669"/>
    <property type="project" value="UniProtKB-KW"/>
</dbReference>
<keyword evidence="5" id="KW-0479">Metal-binding</keyword>
<keyword evidence="4 5" id="KW-0949">S-adenosyl-L-methionine</keyword>
<dbReference type="NCBIfam" id="TIGR01983">
    <property type="entry name" value="UbiG"/>
    <property type="match status" value="1"/>
</dbReference>
<comment type="cofactor">
    <cofactor evidence="5">
        <name>Mg(2+)</name>
        <dbReference type="ChEBI" id="CHEBI:18420"/>
    </cofactor>
</comment>
<proteinExistence type="inferred from homology"/>
<protein>
    <recommendedName>
        <fullName evidence="5">Ubiquinone biosynthesis O-methyltransferase, mitochondrial</fullName>
    </recommendedName>
    <alternativeName>
        <fullName evidence="5">3-demethylubiquinol 3-O-methyltransferase</fullName>
        <ecNumber evidence="5">2.1.1.64</ecNumber>
    </alternativeName>
    <alternativeName>
        <fullName evidence="5">3-demethylubiquinone 3-O-methyltransferase</fullName>
        <ecNumber evidence="5">2.1.1.-</ecNumber>
    </alternativeName>
    <alternativeName>
        <fullName evidence="5">Polyprenyldihydroxybenzoate methyltransferase</fullName>
        <ecNumber evidence="5">2.1.1.114</ecNumber>
    </alternativeName>
</protein>
<comment type="catalytic activity">
    <reaction evidence="5">
        <text>a 3-demethylubiquinone + S-adenosyl-L-methionine = a ubiquinone + S-adenosyl-L-homocysteine</text>
        <dbReference type="Rhea" id="RHEA:81215"/>
        <dbReference type="Rhea" id="RHEA-COMP:9565"/>
        <dbReference type="Rhea" id="RHEA-COMP:19654"/>
        <dbReference type="ChEBI" id="CHEBI:16389"/>
        <dbReference type="ChEBI" id="CHEBI:57856"/>
        <dbReference type="ChEBI" id="CHEBI:59789"/>
        <dbReference type="ChEBI" id="CHEBI:231825"/>
    </reaction>
</comment>
<feature type="binding site" evidence="5">
    <location>
        <position position="165"/>
    </location>
    <ligand>
        <name>Mg(2+)</name>
        <dbReference type="ChEBI" id="CHEBI:18420"/>
    </ligand>
</feature>
<dbReference type="AlphaFoldDB" id="A0AAW1CRJ0"/>
<dbReference type="InterPro" id="IPR010233">
    <property type="entry name" value="UbiG_MeTrfase"/>
</dbReference>
<comment type="catalytic activity">
    <reaction evidence="5">
        <text>a 3,4-dihydroxy-5-(all-trans-polyprenyl)benzoate + S-adenosyl-L-methionine = a 4-hydroxy-3-methoxy-5-(all-trans-polyprenyl)benzoate + S-adenosyl-L-homocysteine + H(+)</text>
        <dbReference type="Rhea" id="RHEA:44452"/>
        <dbReference type="Rhea" id="RHEA-COMP:10930"/>
        <dbReference type="Rhea" id="RHEA-COMP:10931"/>
        <dbReference type="ChEBI" id="CHEBI:15378"/>
        <dbReference type="ChEBI" id="CHEBI:57856"/>
        <dbReference type="ChEBI" id="CHEBI:59789"/>
        <dbReference type="ChEBI" id="CHEBI:64694"/>
        <dbReference type="ChEBI" id="CHEBI:84443"/>
        <dbReference type="EC" id="2.1.1.114"/>
    </reaction>
</comment>
<feature type="binding site" evidence="5">
    <location>
        <position position="93"/>
    </location>
    <ligand>
        <name>S-adenosyl-L-methionine</name>
        <dbReference type="ChEBI" id="CHEBI:59789"/>
    </ligand>
</feature>
<dbReference type="EC" id="2.1.1.114" evidence="5"/>
<evidence type="ECO:0000256" key="3">
    <source>
        <dbReference type="ARBA" id="ARBA00022688"/>
    </source>
</evidence>
<feature type="binding site" evidence="5">
    <location>
        <position position="59"/>
    </location>
    <ligand>
        <name>S-adenosyl-L-methionine</name>
        <dbReference type="ChEBI" id="CHEBI:59789"/>
    </ligand>
</feature>